<dbReference type="WBParaSite" id="Minc3s00378g11298">
    <property type="protein sequence ID" value="Minc3s00378g11298"/>
    <property type="gene ID" value="Minc3s00378g11298"/>
</dbReference>
<evidence type="ECO:0000313" key="2">
    <source>
        <dbReference type="WBParaSite" id="Minc3s00378g11298"/>
    </source>
</evidence>
<sequence>MEVHPTWRVEMELPDETIGVHHDIPIVERARIFSCTFPRCPARALATTRTCGTRFLSGELLASEEVHVNHVRRTRSRMENFFAGMEVRSMVRTLWLVALSCCCSMDV</sequence>
<dbReference type="Proteomes" id="UP000887563">
    <property type="component" value="Unplaced"/>
</dbReference>
<reference evidence="2" key="1">
    <citation type="submission" date="2022-11" db="UniProtKB">
        <authorList>
            <consortium name="WormBaseParasite"/>
        </authorList>
    </citation>
    <scope>IDENTIFICATION</scope>
</reference>
<keyword evidence="1" id="KW-1185">Reference proteome</keyword>
<dbReference type="AlphaFoldDB" id="A0A914LEU0"/>
<evidence type="ECO:0000313" key="1">
    <source>
        <dbReference type="Proteomes" id="UP000887563"/>
    </source>
</evidence>
<organism evidence="1 2">
    <name type="scientific">Meloidogyne incognita</name>
    <name type="common">Southern root-knot nematode worm</name>
    <name type="synonym">Oxyuris incognita</name>
    <dbReference type="NCBI Taxonomy" id="6306"/>
    <lineage>
        <taxon>Eukaryota</taxon>
        <taxon>Metazoa</taxon>
        <taxon>Ecdysozoa</taxon>
        <taxon>Nematoda</taxon>
        <taxon>Chromadorea</taxon>
        <taxon>Rhabditida</taxon>
        <taxon>Tylenchina</taxon>
        <taxon>Tylenchomorpha</taxon>
        <taxon>Tylenchoidea</taxon>
        <taxon>Meloidogynidae</taxon>
        <taxon>Meloidogyninae</taxon>
        <taxon>Meloidogyne</taxon>
        <taxon>Meloidogyne incognita group</taxon>
    </lineage>
</organism>
<accession>A0A914LEU0</accession>
<name>A0A914LEU0_MELIC</name>
<proteinExistence type="predicted"/>
<protein>
    <submittedName>
        <fullName evidence="2">Uncharacterized protein</fullName>
    </submittedName>
</protein>